<dbReference type="InterPro" id="IPR008518">
    <property type="entry name" value="Mff/Tango-11"/>
</dbReference>
<evidence type="ECO:0000256" key="2">
    <source>
        <dbReference type="ARBA" id="ARBA00004275"/>
    </source>
</evidence>
<evidence type="ECO:0000313" key="15">
    <source>
        <dbReference type="Proteomes" id="UP000001070"/>
    </source>
</evidence>
<dbReference type="Pfam" id="PF05644">
    <property type="entry name" value="Miff"/>
    <property type="match status" value="1"/>
</dbReference>
<dbReference type="eggNOG" id="ENOG502R96B">
    <property type="taxonomic scope" value="Eukaryota"/>
</dbReference>
<dbReference type="GO" id="GO:0005741">
    <property type="term" value="C:mitochondrial outer membrane"/>
    <property type="evidence" value="ECO:0007669"/>
    <property type="project" value="UniProtKB-SubCell"/>
</dbReference>
<feature type="region of interest" description="Disordered" evidence="11">
    <location>
        <begin position="125"/>
        <end position="197"/>
    </location>
</feature>
<dbReference type="STRING" id="7222.B4J696"/>
<evidence type="ECO:0000256" key="8">
    <source>
        <dbReference type="ARBA" id="ARBA00023128"/>
    </source>
</evidence>
<feature type="compositionally biased region" description="Polar residues" evidence="11">
    <location>
        <begin position="164"/>
        <end position="197"/>
    </location>
</feature>
<evidence type="ECO:0000256" key="7">
    <source>
        <dbReference type="ARBA" id="ARBA00023054"/>
    </source>
</evidence>
<evidence type="ECO:0000256" key="11">
    <source>
        <dbReference type="SAM" id="MobiDB-lite"/>
    </source>
</evidence>
<evidence type="ECO:0000256" key="4">
    <source>
        <dbReference type="ARBA" id="ARBA00022692"/>
    </source>
</evidence>
<evidence type="ECO:0000256" key="1">
    <source>
        <dbReference type="ARBA" id="ARBA00004200"/>
    </source>
</evidence>
<name>B4J696_DROGR</name>
<comment type="subcellular location">
    <subcellularLocation>
        <location evidence="1">Mitochondrion outer membrane</location>
        <topology evidence="1">Single-pass type IV membrane protein</topology>
    </subcellularLocation>
    <subcellularLocation>
        <location evidence="2">Peroxisome</location>
    </subcellularLocation>
</comment>
<dbReference type="AlphaFoldDB" id="B4J696"/>
<dbReference type="HOGENOM" id="CLU_085498_0_0_1"/>
<dbReference type="GO" id="GO:0009306">
    <property type="term" value="P:protein secretion"/>
    <property type="evidence" value="ECO:0007669"/>
    <property type="project" value="EnsemblMetazoa"/>
</dbReference>
<dbReference type="PhylomeDB" id="B4J696"/>
<evidence type="ECO:0000313" key="14">
    <source>
        <dbReference type="EMBL" id="EDW00869.1"/>
    </source>
</evidence>
<evidence type="ECO:0000259" key="13">
    <source>
        <dbReference type="Pfam" id="PF05644"/>
    </source>
</evidence>
<keyword evidence="5" id="KW-1000">Mitochondrion outer membrane</keyword>
<reference evidence="14 15" key="1">
    <citation type="journal article" date="2007" name="Nature">
        <title>Evolution of genes and genomes on the Drosophila phylogeny.</title>
        <authorList>
            <consortium name="Drosophila 12 Genomes Consortium"/>
            <person name="Clark A.G."/>
            <person name="Eisen M.B."/>
            <person name="Smith D.R."/>
            <person name="Bergman C.M."/>
            <person name="Oliver B."/>
            <person name="Markow T.A."/>
            <person name="Kaufman T.C."/>
            <person name="Kellis M."/>
            <person name="Gelbart W."/>
            <person name="Iyer V.N."/>
            <person name="Pollard D.A."/>
            <person name="Sackton T.B."/>
            <person name="Larracuente A.M."/>
            <person name="Singh N.D."/>
            <person name="Abad J.P."/>
            <person name="Abt D.N."/>
            <person name="Adryan B."/>
            <person name="Aguade M."/>
            <person name="Akashi H."/>
            <person name="Anderson W.W."/>
            <person name="Aquadro C.F."/>
            <person name="Ardell D.H."/>
            <person name="Arguello R."/>
            <person name="Artieri C.G."/>
            <person name="Barbash D.A."/>
            <person name="Barker D."/>
            <person name="Barsanti P."/>
            <person name="Batterham P."/>
            <person name="Batzoglou S."/>
            <person name="Begun D."/>
            <person name="Bhutkar A."/>
            <person name="Blanco E."/>
            <person name="Bosak S.A."/>
            <person name="Bradley R.K."/>
            <person name="Brand A.D."/>
            <person name="Brent M.R."/>
            <person name="Brooks A.N."/>
            <person name="Brown R.H."/>
            <person name="Butlin R.K."/>
            <person name="Caggese C."/>
            <person name="Calvi B.R."/>
            <person name="Bernardo de Carvalho A."/>
            <person name="Caspi A."/>
            <person name="Castrezana S."/>
            <person name="Celniker S.E."/>
            <person name="Chang J.L."/>
            <person name="Chapple C."/>
            <person name="Chatterji S."/>
            <person name="Chinwalla A."/>
            <person name="Civetta A."/>
            <person name="Clifton S.W."/>
            <person name="Comeron J.M."/>
            <person name="Costello J.C."/>
            <person name="Coyne J.A."/>
            <person name="Daub J."/>
            <person name="David R.G."/>
            <person name="Delcher A.L."/>
            <person name="Delehaunty K."/>
            <person name="Do C.B."/>
            <person name="Ebling H."/>
            <person name="Edwards K."/>
            <person name="Eickbush T."/>
            <person name="Evans J.D."/>
            <person name="Filipski A."/>
            <person name="Findeiss S."/>
            <person name="Freyhult E."/>
            <person name="Fulton L."/>
            <person name="Fulton R."/>
            <person name="Garcia A.C."/>
            <person name="Gardiner A."/>
            <person name="Garfield D.A."/>
            <person name="Garvin B.E."/>
            <person name="Gibson G."/>
            <person name="Gilbert D."/>
            <person name="Gnerre S."/>
            <person name="Godfrey J."/>
            <person name="Good R."/>
            <person name="Gotea V."/>
            <person name="Gravely B."/>
            <person name="Greenberg A.J."/>
            <person name="Griffiths-Jones S."/>
            <person name="Gross S."/>
            <person name="Guigo R."/>
            <person name="Gustafson E.A."/>
            <person name="Haerty W."/>
            <person name="Hahn M.W."/>
            <person name="Halligan D.L."/>
            <person name="Halpern A.L."/>
            <person name="Halter G.M."/>
            <person name="Han M.V."/>
            <person name="Heger A."/>
            <person name="Hillier L."/>
            <person name="Hinrichs A.S."/>
            <person name="Holmes I."/>
            <person name="Hoskins R.A."/>
            <person name="Hubisz M.J."/>
            <person name="Hultmark D."/>
            <person name="Huntley M.A."/>
            <person name="Jaffe D.B."/>
            <person name="Jagadeeshan S."/>
            <person name="Jeck W.R."/>
            <person name="Johnson J."/>
            <person name="Jones C.D."/>
            <person name="Jordan W.C."/>
            <person name="Karpen G.H."/>
            <person name="Kataoka E."/>
            <person name="Keightley P.D."/>
            <person name="Kheradpour P."/>
            <person name="Kirkness E.F."/>
            <person name="Koerich L.B."/>
            <person name="Kristiansen K."/>
            <person name="Kudrna D."/>
            <person name="Kulathinal R.J."/>
            <person name="Kumar S."/>
            <person name="Kwok R."/>
            <person name="Lander E."/>
            <person name="Langley C.H."/>
            <person name="Lapoint R."/>
            <person name="Lazzaro B.P."/>
            <person name="Lee S.J."/>
            <person name="Levesque L."/>
            <person name="Li R."/>
            <person name="Lin C.F."/>
            <person name="Lin M.F."/>
            <person name="Lindblad-Toh K."/>
            <person name="Llopart A."/>
            <person name="Long M."/>
            <person name="Low L."/>
            <person name="Lozovsky E."/>
            <person name="Lu J."/>
            <person name="Luo M."/>
            <person name="Machado C.A."/>
            <person name="Makalowski W."/>
            <person name="Marzo M."/>
            <person name="Matsuda M."/>
            <person name="Matzkin L."/>
            <person name="McAllister B."/>
            <person name="McBride C.S."/>
            <person name="McKernan B."/>
            <person name="McKernan K."/>
            <person name="Mendez-Lago M."/>
            <person name="Minx P."/>
            <person name="Mollenhauer M.U."/>
            <person name="Montooth K."/>
            <person name="Mount S.M."/>
            <person name="Mu X."/>
            <person name="Myers E."/>
            <person name="Negre B."/>
            <person name="Newfeld S."/>
            <person name="Nielsen R."/>
            <person name="Noor M.A."/>
            <person name="O'Grady P."/>
            <person name="Pachter L."/>
            <person name="Papaceit M."/>
            <person name="Parisi M.J."/>
            <person name="Parisi M."/>
            <person name="Parts L."/>
            <person name="Pedersen J.S."/>
            <person name="Pesole G."/>
            <person name="Phillippy A.M."/>
            <person name="Ponting C.P."/>
            <person name="Pop M."/>
            <person name="Porcelli D."/>
            <person name="Powell J.R."/>
            <person name="Prohaska S."/>
            <person name="Pruitt K."/>
            <person name="Puig M."/>
            <person name="Quesneville H."/>
            <person name="Ram K.R."/>
            <person name="Rand D."/>
            <person name="Rasmussen M.D."/>
            <person name="Reed L.K."/>
            <person name="Reenan R."/>
            <person name="Reily A."/>
            <person name="Remington K.A."/>
            <person name="Rieger T.T."/>
            <person name="Ritchie M.G."/>
            <person name="Robin C."/>
            <person name="Rogers Y.H."/>
            <person name="Rohde C."/>
            <person name="Rozas J."/>
            <person name="Rubenfield M.J."/>
            <person name="Ruiz A."/>
            <person name="Russo S."/>
            <person name="Salzberg S.L."/>
            <person name="Sanchez-Gracia A."/>
            <person name="Saranga D.J."/>
            <person name="Sato H."/>
            <person name="Schaeffer S.W."/>
            <person name="Schatz M.C."/>
            <person name="Schlenke T."/>
            <person name="Schwartz R."/>
            <person name="Segarra C."/>
            <person name="Singh R.S."/>
            <person name="Sirot L."/>
            <person name="Sirota M."/>
            <person name="Sisneros N.B."/>
            <person name="Smith C.D."/>
            <person name="Smith T.F."/>
            <person name="Spieth J."/>
            <person name="Stage D.E."/>
            <person name="Stark A."/>
            <person name="Stephan W."/>
            <person name="Strausberg R.L."/>
            <person name="Strempel S."/>
            <person name="Sturgill D."/>
            <person name="Sutton G."/>
            <person name="Sutton G.G."/>
            <person name="Tao W."/>
            <person name="Teichmann S."/>
            <person name="Tobari Y.N."/>
            <person name="Tomimura Y."/>
            <person name="Tsolas J.M."/>
            <person name="Valente V.L."/>
            <person name="Venter E."/>
            <person name="Venter J.C."/>
            <person name="Vicario S."/>
            <person name="Vieira F.G."/>
            <person name="Vilella A.J."/>
            <person name="Villasante A."/>
            <person name="Walenz B."/>
            <person name="Wang J."/>
            <person name="Wasserman M."/>
            <person name="Watts T."/>
            <person name="Wilson D."/>
            <person name="Wilson R.K."/>
            <person name="Wing R.A."/>
            <person name="Wolfner M.F."/>
            <person name="Wong A."/>
            <person name="Wong G.K."/>
            <person name="Wu C.I."/>
            <person name="Wu G."/>
            <person name="Yamamoto D."/>
            <person name="Yang H.P."/>
            <person name="Yang S.P."/>
            <person name="Yorke J.A."/>
            <person name="Yoshida K."/>
            <person name="Zdobnov E."/>
            <person name="Zhang P."/>
            <person name="Zhang Y."/>
            <person name="Zimin A.V."/>
            <person name="Baldwin J."/>
            <person name="Abdouelleil A."/>
            <person name="Abdulkadir J."/>
            <person name="Abebe A."/>
            <person name="Abera B."/>
            <person name="Abreu J."/>
            <person name="Acer S.C."/>
            <person name="Aftuck L."/>
            <person name="Alexander A."/>
            <person name="An P."/>
            <person name="Anderson E."/>
            <person name="Anderson S."/>
            <person name="Arachi H."/>
            <person name="Azer M."/>
            <person name="Bachantsang P."/>
            <person name="Barry A."/>
            <person name="Bayul T."/>
            <person name="Berlin A."/>
            <person name="Bessette D."/>
            <person name="Bloom T."/>
            <person name="Blye J."/>
            <person name="Boguslavskiy L."/>
            <person name="Bonnet C."/>
            <person name="Boukhgalter B."/>
            <person name="Bourzgui I."/>
            <person name="Brown A."/>
            <person name="Cahill P."/>
            <person name="Channer S."/>
            <person name="Cheshatsang Y."/>
            <person name="Chuda L."/>
            <person name="Citroen M."/>
            <person name="Collymore A."/>
            <person name="Cooke P."/>
            <person name="Costello M."/>
            <person name="D'Aco K."/>
            <person name="Daza R."/>
            <person name="De Haan G."/>
            <person name="DeGray S."/>
            <person name="DeMaso C."/>
            <person name="Dhargay N."/>
            <person name="Dooley K."/>
            <person name="Dooley E."/>
            <person name="Doricent M."/>
            <person name="Dorje P."/>
            <person name="Dorjee K."/>
            <person name="Dupes A."/>
            <person name="Elong R."/>
            <person name="Falk J."/>
            <person name="Farina A."/>
            <person name="Faro S."/>
            <person name="Ferguson D."/>
            <person name="Fisher S."/>
            <person name="Foley C.D."/>
            <person name="Franke A."/>
            <person name="Friedrich D."/>
            <person name="Gadbois L."/>
            <person name="Gearin G."/>
            <person name="Gearin C.R."/>
            <person name="Giannoukos G."/>
            <person name="Goode T."/>
            <person name="Graham J."/>
            <person name="Grandbois E."/>
            <person name="Grewal S."/>
            <person name="Gyaltsen K."/>
            <person name="Hafez N."/>
            <person name="Hagos B."/>
            <person name="Hall J."/>
            <person name="Henson C."/>
            <person name="Hollinger A."/>
            <person name="Honan T."/>
            <person name="Huard M.D."/>
            <person name="Hughes L."/>
            <person name="Hurhula B."/>
            <person name="Husby M.E."/>
            <person name="Kamat A."/>
            <person name="Kanga B."/>
            <person name="Kashin S."/>
            <person name="Khazanovich D."/>
            <person name="Kisner P."/>
            <person name="Lance K."/>
            <person name="Lara M."/>
            <person name="Lee W."/>
            <person name="Lennon N."/>
            <person name="Letendre F."/>
            <person name="LeVine R."/>
            <person name="Lipovsky A."/>
            <person name="Liu X."/>
            <person name="Liu J."/>
            <person name="Liu S."/>
            <person name="Lokyitsang T."/>
            <person name="Lokyitsang Y."/>
            <person name="Lubonja R."/>
            <person name="Lui A."/>
            <person name="MacDonald P."/>
            <person name="Magnisalis V."/>
            <person name="Maru K."/>
            <person name="Matthews C."/>
            <person name="McCusker W."/>
            <person name="McDonough S."/>
            <person name="Mehta T."/>
            <person name="Meldrim J."/>
            <person name="Meneus L."/>
            <person name="Mihai O."/>
            <person name="Mihalev A."/>
            <person name="Mihova T."/>
            <person name="Mittelman R."/>
            <person name="Mlenga V."/>
            <person name="Montmayeur A."/>
            <person name="Mulrain L."/>
            <person name="Navidi A."/>
            <person name="Naylor J."/>
            <person name="Negash T."/>
            <person name="Nguyen T."/>
            <person name="Nguyen N."/>
            <person name="Nicol R."/>
            <person name="Norbu C."/>
            <person name="Norbu N."/>
            <person name="Novod N."/>
            <person name="O'Neill B."/>
            <person name="Osman S."/>
            <person name="Markiewicz E."/>
            <person name="Oyono O.L."/>
            <person name="Patti C."/>
            <person name="Phunkhang P."/>
            <person name="Pierre F."/>
            <person name="Priest M."/>
            <person name="Raghuraman S."/>
            <person name="Rege F."/>
            <person name="Reyes R."/>
            <person name="Rise C."/>
            <person name="Rogov P."/>
            <person name="Ross K."/>
            <person name="Ryan E."/>
            <person name="Settipalli S."/>
            <person name="Shea T."/>
            <person name="Sherpa N."/>
            <person name="Shi L."/>
            <person name="Shih D."/>
            <person name="Sparrow T."/>
            <person name="Spaulding J."/>
            <person name="Stalker J."/>
            <person name="Stange-Thomann N."/>
            <person name="Stavropoulos S."/>
            <person name="Stone C."/>
            <person name="Strader C."/>
            <person name="Tesfaye S."/>
            <person name="Thomson T."/>
            <person name="Thoulutsang Y."/>
            <person name="Thoulutsang D."/>
            <person name="Topham K."/>
            <person name="Topping I."/>
            <person name="Tsamla T."/>
            <person name="Vassiliev H."/>
            <person name="Vo A."/>
            <person name="Wangchuk T."/>
            <person name="Wangdi T."/>
            <person name="Weiand M."/>
            <person name="Wilkinson J."/>
            <person name="Wilson A."/>
            <person name="Yadav S."/>
            <person name="Young G."/>
            <person name="Yu Q."/>
            <person name="Zembek L."/>
            <person name="Zhong D."/>
            <person name="Zimmer A."/>
            <person name="Zwirko Z."/>
            <person name="Jaffe D.B."/>
            <person name="Alvarez P."/>
            <person name="Brockman W."/>
            <person name="Butler J."/>
            <person name="Chin C."/>
            <person name="Gnerre S."/>
            <person name="Grabherr M."/>
            <person name="Kleber M."/>
            <person name="Mauceli E."/>
            <person name="MacCallum I."/>
        </authorList>
    </citation>
    <scope>NUCLEOTIDE SEQUENCE [LARGE SCALE GENOMIC DNA]</scope>
    <source>
        <strain evidence="15">Tucson 15287-2541.00</strain>
    </source>
</reference>
<evidence type="ECO:0000256" key="5">
    <source>
        <dbReference type="ARBA" id="ARBA00022787"/>
    </source>
</evidence>
<keyword evidence="9 12" id="KW-0472">Membrane</keyword>
<keyword evidence="15" id="KW-1185">Reference proteome</keyword>
<evidence type="ECO:0000256" key="10">
    <source>
        <dbReference type="ARBA" id="ARBA00023140"/>
    </source>
</evidence>
<evidence type="ECO:0000256" key="6">
    <source>
        <dbReference type="ARBA" id="ARBA00022989"/>
    </source>
</evidence>
<dbReference type="InParanoid" id="B4J696"/>
<dbReference type="FunCoup" id="B4J696">
    <property type="interactions" value="1808"/>
</dbReference>
<dbReference type="GO" id="GO:0000266">
    <property type="term" value="P:mitochondrial fission"/>
    <property type="evidence" value="ECO:0007669"/>
    <property type="project" value="EnsemblMetazoa"/>
</dbReference>
<keyword evidence="4 12" id="KW-0812">Transmembrane</keyword>
<keyword evidence="10" id="KW-0576">Peroxisome</keyword>
<sequence length="284" mass="32563">MVTPQSPTPMFNGLDDDLYNDAKYAHEINDKMRVPKRIKATGEFSDEDLLLSNQNGLISSWNYNDKIDMNVPDRIVVLGHNQHLETRSAPREIQLENSILPKNPSLGFLRVQTPPRVITLTDHHFPSASEESSPHKHNNGNLYAHPDLDGDDNDDDDEHRATQYVRSNGNIRMGFHNSNDANSIESDSQLTTGSASKRSQLLQQQQHLQNNLDASMLAQREGTPMGELTPHEEILYLRRQLAKLNRRVLNIEINNEQRMQREKIVYCLGLAYFVLKTIFWLNRN</sequence>
<dbReference type="Proteomes" id="UP000001070">
    <property type="component" value="Unassembled WGS sequence"/>
</dbReference>
<comment type="similarity">
    <text evidence="3">Belongs to the Tango11 family.</text>
</comment>
<evidence type="ECO:0000256" key="3">
    <source>
        <dbReference type="ARBA" id="ARBA00009806"/>
    </source>
</evidence>
<feature type="domain" description="Mff-like" evidence="13">
    <location>
        <begin position="15"/>
        <end position="283"/>
    </location>
</feature>
<feature type="transmembrane region" description="Helical" evidence="12">
    <location>
        <begin position="264"/>
        <end position="281"/>
    </location>
</feature>
<dbReference type="KEGG" id="dgr:6559623"/>
<dbReference type="PANTHER" id="PTHR16501:SF6">
    <property type="entry name" value="TRANSPORT AND GOLGI ORGANIZATION PROTEIN 11"/>
    <property type="match status" value="1"/>
</dbReference>
<proteinExistence type="inferred from homology"/>
<gene>
    <name evidence="14" type="primary">Dgri\GH20782</name>
    <name evidence="14" type="ORF">Dgri_GH20782</name>
</gene>
<dbReference type="OrthoDB" id="5986838at2759"/>
<organism evidence="15">
    <name type="scientific">Drosophila grimshawi</name>
    <name type="common">Hawaiian fruit fly</name>
    <name type="synonym">Idiomyia grimshawi</name>
    <dbReference type="NCBI Taxonomy" id="7222"/>
    <lineage>
        <taxon>Eukaryota</taxon>
        <taxon>Metazoa</taxon>
        <taxon>Ecdysozoa</taxon>
        <taxon>Arthropoda</taxon>
        <taxon>Hexapoda</taxon>
        <taxon>Insecta</taxon>
        <taxon>Pterygota</taxon>
        <taxon>Neoptera</taxon>
        <taxon>Endopterygota</taxon>
        <taxon>Diptera</taxon>
        <taxon>Brachycera</taxon>
        <taxon>Muscomorpha</taxon>
        <taxon>Ephydroidea</taxon>
        <taxon>Drosophilidae</taxon>
        <taxon>Drosophila</taxon>
        <taxon>Hawaiian Drosophila</taxon>
    </lineage>
</organism>
<dbReference type="OMA" id="WLVNTWI"/>
<dbReference type="GO" id="GO:0005777">
    <property type="term" value="C:peroxisome"/>
    <property type="evidence" value="ECO:0007669"/>
    <property type="project" value="UniProtKB-SubCell"/>
</dbReference>
<accession>B4J696</accession>
<keyword evidence="6 12" id="KW-1133">Transmembrane helix</keyword>
<dbReference type="EMBL" id="CH916367">
    <property type="protein sequence ID" value="EDW00869.1"/>
    <property type="molecule type" value="Genomic_DNA"/>
</dbReference>
<keyword evidence="8" id="KW-0496">Mitochondrion</keyword>
<dbReference type="GO" id="GO:0005789">
    <property type="term" value="C:endoplasmic reticulum membrane"/>
    <property type="evidence" value="ECO:0007669"/>
    <property type="project" value="EnsemblMetazoa"/>
</dbReference>
<protein>
    <submittedName>
        <fullName evidence="14">GH20782</fullName>
    </submittedName>
</protein>
<dbReference type="InterPro" id="IPR039433">
    <property type="entry name" value="Mff-like_dom"/>
</dbReference>
<keyword evidence="7" id="KW-0175">Coiled coil</keyword>
<evidence type="ECO:0000256" key="9">
    <source>
        <dbReference type="ARBA" id="ARBA00023136"/>
    </source>
</evidence>
<evidence type="ECO:0000256" key="12">
    <source>
        <dbReference type="SAM" id="Phobius"/>
    </source>
</evidence>
<dbReference type="PANTHER" id="PTHR16501">
    <property type="entry name" value="TRANSPORT AND GOLGI ORGANIZATION PROTEIN 11"/>
    <property type="match status" value="1"/>
</dbReference>